<dbReference type="InterPro" id="IPR022292">
    <property type="entry name" value="CHP03843"/>
</dbReference>
<reference evidence="2" key="1">
    <citation type="journal article" date="2019" name="Int. J. Syst. Evol. Microbiol.">
        <title>The Global Catalogue of Microorganisms (GCM) 10K type strain sequencing project: providing services to taxonomists for standard genome sequencing and annotation.</title>
        <authorList>
            <consortium name="The Broad Institute Genomics Platform"/>
            <consortium name="The Broad Institute Genome Sequencing Center for Infectious Disease"/>
            <person name="Wu L."/>
            <person name="Ma J."/>
        </authorList>
    </citation>
    <scope>NUCLEOTIDE SEQUENCE [LARGE SCALE GENOMIC DNA]</scope>
    <source>
        <strain evidence="2">JCM 17593</strain>
    </source>
</reference>
<sequence length="257" mass="27848">MTDASADVPGGELRLLARIPSASNAAFLGAIGETRVIYKPSAGERPLWDFPDGDLAQRERAAYLVSEALGWRIVPPTVVRDGPLGEGMVQLWRDPAEVPRAVELVAPIAAAGTGRRRVFDVIGDPDFPVAIAHEDSPALRRIAVFDVIVNNADRKGGHILEMADGHRHGVDHGLTFHIDDKLRTVLWGWAGDELADAELDGVSRVRAALSAELGTALAELLSPYELEMLDLRCELLLAEARFPAPTGSWHVVPWPLI</sequence>
<proteinExistence type="predicted"/>
<keyword evidence="2" id="KW-1185">Reference proteome</keyword>
<name>A0ABP8AZR6_9MICO</name>
<evidence type="ECO:0000313" key="2">
    <source>
        <dbReference type="Proteomes" id="UP001500213"/>
    </source>
</evidence>
<gene>
    <name evidence="1" type="ORF">GCM10022288_30050</name>
</gene>
<protein>
    <submittedName>
        <fullName evidence="1">SCO1664 family protein</fullName>
    </submittedName>
</protein>
<dbReference type="NCBIfam" id="TIGR03843">
    <property type="entry name" value="SCO1664 family protein"/>
    <property type="match status" value="1"/>
</dbReference>
<evidence type="ECO:0000313" key="1">
    <source>
        <dbReference type="EMBL" id="GAA4194489.1"/>
    </source>
</evidence>
<comment type="caution">
    <text evidence="1">The sequence shown here is derived from an EMBL/GenBank/DDBJ whole genome shotgun (WGS) entry which is preliminary data.</text>
</comment>
<dbReference type="RefSeq" id="WP_344778334.1">
    <property type="nucleotide sequence ID" value="NZ_BAABBX010000016.1"/>
</dbReference>
<organism evidence="1 2">
    <name type="scientific">Gryllotalpicola kribbensis</name>
    <dbReference type="NCBI Taxonomy" id="993084"/>
    <lineage>
        <taxon>Bacteria</taxon>
        <taxon>Bacillati</taxon>
        <taxon>Actinomycetota</taxon>
        <taxon>Actinomycetes</taxon>
        <taxon>Micrococcales</taxon>
        <taxon>Microbacteriaceae</taxon>
        <taxon>Gryllotalpicola</taxon>
    </lineage>
</organism>
<dbReference type="EMBL" id="BAABBX010000016">
    <property type="protein sequence ID" value="GAA4194489.1"/>
    <property type="molecule type" value="Genomic_DNA"/>
</dbReference>
<accession>A0ABP8AZR6</accession>
<dbReference type="Proteomes" id="UP001500213">
    <property type="component" value="Unassembled WGS sequence"/>
</dbReference>